<evidence type="ECO:0000313" key="2">
    <source>
        <dbReference type="Proteomes" id="UP000824120"/>
    </source>
</evidence>
<protein>
    <submittedName>
        <fullName evidence="1">Uncharacterized protein</fullName>
    </submittedName>
</protein>
<organism evidence="1 2">
    <name type="scientific">Solanum commersonii</name>
    <name type="common">Commerson's wild potato</name>
    <name type="synonym">Commerson's nightshade</name>
    <dbReference type="NCBI Taxonomy" id="4109"/>
    <lineage>
        <taxon>Eukaryota</taxon>
        <taxon>Viridiplantae</taxon>
        <taxon>Streptophyta</taxon>
        <taxon>Embryophyta</taxon>
        <taxon>Tracheophyta</taxon>
        <taxon>Spermatophyta</taxon>
        <taxon>Magnoliopsida</taxon>
        <taxon>eudicotyledons</taxon>
        <taxon>Gunneridae</taxon>
        <taxon>Pentapetalae</taxon>
        <taxon>asterids</taxon>
        <taxon>lamiids</taxon>
        <taxon>Solanales</taxon>
        <taxon>Solanaceae</taxon>
        <taxon>Solanoideae</taxon>
        <taxon>Solaneae</taxon>
        <taxon>Solanum</taxon>
    </lineage>
</organism>
<proteinExistence type="predicted"/>
<evidence type="ECO:0000313" key="1">
    <source>
        <dbReference type="EMBL" id="KAG5576021.1"/>
    </source>
</evidence>
<dbReference type="PANTHER" id="PTHR35218">
    <property type="entry name" value="RNASE H DOMAIN-CONTAINING PROTEIN"/>
    <property type="match status" value="1"/>
</dbReference>
<comment type="caution">
    <text evidence="1">The sequence shown here is derived from an EMBL/GenBank/DDBJ whole genome shotgun (WGS) entry which is preliminary data.</text>
</comment>
<dbReference type="AlphaFoldDB" id="A0A9J5WKV8"/>
<dbReference type="EMBL" id="JACXVP010000011">
    <property type="protein sequence ID" value="KAG5576021.1"/>
    <property type="molecule type" value="Genomic_DNA"/>
</dbReference>
<dbReference type="OrthoDB" id="1305274at2759"/>
<dbReference type="Proteomes" id="UP000824120">
    <property type="component" value="Chromosome 11"/>
</dbReference>
<sequence length="83" mass="9202">MGVHNEAKESLSQVVPNISASTSQDHQMLLDNFSFNNMIQVPTVANSRALSMLWDDDIVELDDVATTVQEIHAMVKVRTTNDS</sequence>
<reference evidence="1 2" key="1">
    <citation type="submission" date="2020-09" db="EMBL/GenBank/DDBJ databases">
        <title>De no assembly of potato wild relative species, Solanum commersonii.</title>
        <authorList>
            <person name="Cho K."/>
        </authorList>
    </citation>
    <scope>NUCLEOTIDE SEQUENCE [LARGE SCALE GENOMIC DNA]</scope>
    <source>
        <strain evidence="1">LZ3.2</strain>
        <tissue evidence="1">Leaf</tissue>
    </source>
</reference>
<keyword evidence="2" id="KW-1185">Reference proteome</keyword>
<name>A0A9J5WKV8_SOLCO</name>
<accession>A0A9J5WKV8</accession>
<dbReference type="PANTHER" id="PTHR35218:SF9">
    <property type="entry name" value="ENDONUCLEASE_EXONUCLEASE_PHOSPHATASE DOMAIN-CONTAINING PROTEIN"/>
    <property type="match status" value="1"/>
</dbReference>
<gene>
    <name evidence="1" type="ORF">H5410_056155</name>
</gene>